<proteinExistence type="predicted"/>
<evidence type="ECO:0000313" key="1">
    <source>
        <dbReference type="EMBL" id="JAD20988.1"/>
    </source>
</evidence>
<dbReference type="AlphaFoldDB" id="A0A0A8Y754"/>
<dbReference type="EMBL" id="GBRH01276907">
    <property type="protein sequence ID" value="JAD20988.1"/>
    <property type="molecule type" value="Transcribed_RNA"/>
</dbReference>
<protein>
    <submittedName>
        <fullName evidence="1">Uncharacterized protein</fullName>
    </submittedName>
</protein>
<name>A0A0A8Y754_ARUDO</name>
<accession>A0A0A8Y754</accession>
<organism evidence="1">
    <name type="scientific">Arundo donax</name>
    <name type="common">Giant reed</name>
    <name type="synonym">Donax arundinaceus</name>
    <dbReference type="NCBI Taxonomy" id="35708"/>
    <lineage>
        <taxon>Eukaryota</taxon>
        <taxon>Viridiplantae</taxon>
        <taxon>Streptophyta</taxon>
        <taxon>Embryophyta</taxon>
        <taxon>Tracheophyta</taxon>
        <taxon>Spermatophyta</taxon>
        <taxon>Magnoliopsida</taxon>
        <taxon>Liliopsida</taxon>
        <taxon>Poales</taxon>
        <taxon>Poaceae</taxon>
        <taxon>PACMAD clade</taxon>
        <taxon>Arundinoideae</taxon>
        <taxon>Arundineae</taxon>
        <taxon>Arundo</taxon>
    </lineage>
</organism>
<reference evidence="1" key="1">
    <citation type="submission" date="2014-09" db="EMBL/GenBank/DDBJ databases">
        <authorList>
            <person name="Magalhaes I.L.F."/>
            <person name="Oliveira U."/>
            <person name="Santos F.R."/>
            <person name="Vidigal T.H.D.A."/>
            <person name="Brescovit A.D."/>
            <person name="Santos A.J."/>
        </authorList>
    </citation>
    <scope>NUCLEOTIDE SEQUENCE</scope>
    <source>
        <tissue evidence="1">Shoot tissue taken approximately 20 cm above the soil surface</tissue>
    </source>
</reference>
<sequence length="27" mass="3193">MTNQLSCTNCQENWRHWKEVSVVVNSV</sequence>
<reference evidence="1" key="2">
    <citation type="journal article" date="2015" name="Data Brief">
        <title>Shoot transcriptome of the giant reed, Arundo donax.</title>
        <authorList>
            <person name="Barrero R.A."/>
            <person name="Guerrero F.D."/>
            <person name="Moolhuijzen P."/>
            <person name="Goolsby J.A."/>
            <person name="Tidwell J."/>
            <person name="Bellgard S.E."/>
            <person name="Bellgard M.I."/>
        </authorList>
    </citation>
    <scope>NUCLEOTIDE SEQUENCE</scope>
    <source>
        <tissue evidence="1">Shoot tissue taken approximately 20 cm above the soil surface</tissue>
    </source>
</reference>